<reference evidence="2" key="1">
    <citation type="submission" date="2023-12" db="EMBL/GenBank/DDBJ databases">
        <title>Determinants of phage host range in porcine enterotoxigenic Escherichia coli.</title>
        <authorList>
            <person name="Gambino M."/>
            <person name="Broensted L."/>
        </authorList>
    </citation>
    <scope>NUCLEOTIDE SEQUENCE</scope>
</reference>
<keyword evidence="1" id="KW-0812">Transmembrane</keyword>
<name>A0AAU6PXV8_9CAUD</name>
<gene>
    <name evidence="2" type="ORF">ETEP102_28</name>
</gene>
<proteinExistence type="predicted"/>
<protein>
    <submittedName>
        <fullName evidence="2">Uncharacterized protein</fullName>
    </submittedName>
</protein>
<keyword evidence="1" id="KW-0472">Membrane</keyword>
<organism evidence="2">
    <name type="scientific">Escherichia phage ETEP102</name>
    <dbReference type="NCBI Taxonomy" id="3117680"/>
    <lineage>
        <taxon>Viruses</taxon>
        <taxon>Duplodnaviria</taxon>
        <taxon>Heunggongvirae</taxon>
        <taxon>Uroviricota</taxon>
        <taxon>Caudoviricetes</taxon>
    </lineage>
</organism>
<evidence type="ECO:0000256" key="1">
    <source>
        <dbReference type="SAM" id="Phobius"/>
    </source>
</evidence>
<evidence type="ECO:0000313" key="2">
    <source>
        <dbReference type="EMBL" id="WYD65293.1"/>
    </source>
</evidence>
<accession>A0AAU6PXV8</accession>
<feature type="transmembrane region" description="Helical" evidence="1">
    <location>
        <begin position="6"/>
        <end position="31"/>
    </location>
</feature>
<keyword evidence="1" id="KW-1133">Transmembrane helix</keyword>
<dbReference type="EMBL" id="OR979723">
    <property type="protein sequence ID" value="WYD65293.1"/>
    <property type="molecule type" value="Genomic_DNA"/>
</dbReference>
<sequence length="45" mass="5280">MVSGKYFFSLIIITFHIFIIKVVSCIGCDLLKIKCHFVLSFRLVW</sequence>